<proteinExistence type="predicted"/>
<geneLocation type="nucleomorph" evidence="2"/>
<reference evidence="2" key="1">
    <citation type="journal article" date="2015" name="Genome Biol. Evol.">
        <title>Nucleomorph Genome Sequences of Two Chlorarachniophytes, Amorphochlora amoebiformis and Lotharella vacuolata.</title>
        <authorList>
            <person name="Suzuki S."/>
            <person name="Shirato S."/>
            <person name="Hirakawa Y."/>
            <person name="Ishida K."/>
        </authorList>
    </citation>
    <scope>NUCLEOTIDE SEQUENCE</scope>
    <source>
        <strain evidence="2">CCMP2058</strain>
    </source>
</reference>
<dbReference type="AlphaFoldDB" id="A0A0H5BKN5"/>
<accession>A0A0H5BKN5</accession>
<dbReference type="EMBL" id="AB996603">
    <property type="protein sequence ID" value="BAS01850.1"/>
    <property type="molecule type" value="Genomic_DNA"/>
</dbReference>
<feature type="transmembrane region" description="Helical" evidence="1">
    <location>
        <begin position="196"/>
        <end position="214"/>
    </location>
</feature>
<sequence>MINLIRNDCMALYNILKYSLSTSLYLTVPNHKTKLICKFFYNKIPNRFTLDMFILYHLINNCNYCIQKIYYTSTINKRNTCLLLLLIKFLYSTCNEKKILNIFINVRKNYNKIVNLIKCLLLRYRSLAFLFIKIIFFSFFKASPGLLRLFYTETYRVFYNLCYKNNTYITIHRYIIAWKSSTFSATTKKINMRSKIIMDSYIFFLLILLERGMVAHRSPISLKL</sequence>
<name>A0A0H5BKN5_9EUKA</name>
<protein>
    <submittedName>
        <fullName evidence="2">Uncharacterized protein</fullName>
    </submittedName>
</protein>
<evidence type="ECO:0000256" key="1">
    <source>
        <dbReference type="SAM" id="Phobius"/>
    </source>
</evidence>
<keyword evidence="1" id="KW-0812">Transmembrane</keyword>
<evidence type="ECO:0000313" key="2">
    <source>
        <dbReference type="EMBL" id="BAS01850.1"/>
    </source>
</evidence>
<feature type="transmembrane region" description="Helical" evidence="1">
    <location>
        <begin position="127"/>
        <end position="151"/>
    </location>
</feature>
<keyword evidence="1" id="KW-1133">Transmembrane helix</keyword>
<keyword evidence="1" id="KW-0472">Membrane</keyword>
<organism evidence="2">
    <name type="scientific">Amorphochlora amoebiformis</name>
    <dbReference type="NCBI Taxonomy" id="1561963"/>
    <lineage>
        <taxon>Eukaryota</taxon>
        <taxon>Sar</taxon>
        <taxon>Rhizaria</taxon>
        <taxon>Cercozoa</taxon>
        <taxon>Chlorarachniophyceae</taxon>
        <taxon>Amorphochlora</taxon>
    </lineage>
</organism>
<keyword evidence="2" id="KW-0542">Nucleomorph</keyword>